<dbReference type="AlphaFoldDB" id="A0A8S1GRL1"/>
<feature type="transmembrane region" description="Helical" evidence="2">
    <location>
        <begin position="230"/>
        <end position="251"/>
    </location>
</feature>
<evidence type="ECO:0000313" key="4">
    <source>
        <dbReference type="Proteomes" id="UP000835052"/>
    </source>
</evidence>
<protein>
    <submittedName>
        <fullName evidence="3">Uncharacterized protein</fullName>
    </submittedName>
</protein>
<gene>
    <name evidence="3" type="ORF">CAUJ_LOCUS1985</name>
</gene>
<name>A0A8S1GRL1_9PELO</name>
<evidence type="ECO:0000256" key="1">
    <source>
        <dbReference type="SAM" id="MobiDB-lite"/>
    </source>
</evidence>
<evidence type="ECO:0000256" key="2">
    <source>
        <dbReference type="SAM" id="Phobius"/>
    </source>
</evidence>
<feature type="region of interest" description="Disordered" evidence="1">
    <location>
        <begin position="156"/>
        <end position="219"/>
    </location>
</feature>
<dbReference type="Proteomes" id="UP000835052">
    <property type="component" value="Unassembled WGS sequence"/>
</dbReference>
<accession>A0A8S1GRL1</accession>
<proteinExistence type="predicted"/>
<reference evidence="3" key="1">
    <citation type="submission" date="2020-10" db="EMBL/GenBank/DDBJ databases">
        <authorList>
            <person name="Kikuchi T."/>
        </authorList>
    </citation>
    <scope>NUCLEOTIDE SEQUENCE</scope>
    <source>
        <strain evidence="3">NKZ352</strain>
    </source>
</reference>
<keyword evidence="2" id="KW-0472">Membrane</keyword>
<keyword evidence="2" id="KW-0812">Transmembrane</keyword>
<dbReference type="EMBL" id="CAJGYM010000004">
    <property type="protein sequence ID" value="CAD6186066.1"/>
    <property type="molecule type" value="Genomic_DNA"/>
</dbReference>
<evidence type="ECO:0000313" key="3">
    <source>
        <dbReference type="EMBL" id="CAD6186066.1"/>
    </source>
</evidence>
<keyword evidence="4" id="KW-1185">Reference proteome</keyword>
<keyword evidence="2" id="KW-1133">Transmembrane helix</keyword>
<feature type="compositionally biased region" description="Basic and acidic residues" evidence="1">
    <location>
        <begin position="160"/>
        <end position="169"/>
    </location>
</feature>
<organism evidence="3 4">
    <name type="scientific">Caenorhabditis auriculariae</name>
    <dbReference type="NCBI Taxonomy" id="2777116"/>
    <lineage>
        <taxon>Eukaryota</taxon>
        <taxon>Metazoa</taxon>
        <taxon>Ecdysozoa</taxon>
        <taxon>Nematoda</taxon>
        <taxon>Chromadorea</taxon>
        <taxon>Rhabditida</taxon>
        <taxon>Rhabditina</taxon>
        <taxon>Rhabditomorpha</taxon>
        <taxon>Rhabditoidea</taxon>
        <taxon>Rhabditidae</taxon>
        <taxon>Peloderinae</taxon>
        <taxon>Caenorhabditis</taxon>
    </lineage>
</organism>
<comment type="caution">
    <text evidence="3">The sequence shown here is derived from an EMBL/GenBank/DDBJ whole genome shotgun (WGS) entry which is preliminary data.</text>
</comment>
<sequence length="288" mass="31589">MSRGEVFNAKNEGHHEFRASRHLGFRLVILRFEAILKRINSAAQYTYSNPVALEAVEPPRSRNLRLSGILKVNDDLSLKLDSSRAQKNVAAVAVEFVKGKLRKEMRQNNWFCSLALSGTLHPTTHCFPPKVPLNGHSVAVLFDVAAALRKKLPVMVPSRGGDDVDEKPLSPKTPNDDVITVASTSSAGESLNEPKTTEETANGKSKQKKEAKKAETSLYRPTPPFSCKPAYALILMSLTVVLIVAAVTVVYDYQPAFLFGRNNDTKIHPRSGKIGAVVEDALETNRAT</sequence>